<reference evidence="1" key="1">
    <citation type="submission" date="2011-06" db="EMBL/GenBank/DDBJ databases">
        <title>The Genome Sequence of Fusarium oxysporum Fo47.</title>
        <authorList>
            <consortium name="The Broad Institute Genome Sequencing Platform"/>
            <person name="Ma L.-J."/>
            <person name="Gale L.R."/>
            <person name="Schwartz D.C."/>
            <person name="Zhou S."/>
            <person name="Corby-Kistler H."/>
            <person name="Young S.K."/>
            <person name="Zeng Q."/>
            <person name="Gargeya S."/>
            <person name="Fitzgerald M."/>
            <person name="Haas B."/>
            <person name="Abouelleil A."/>
            <person name="Alvarado L."/>
            <person name="Arachchi H.M."/>
            <person name="Berlin A."/>
            <person name="Brown A."/>
            <person name="Chapman S.B."/>
            <person name="Chen Z."/>
            <person name="Dunbar C."/>
            <person name="Freedman E."/>
            <person name="Gearin G."/>
            <person name="Gellesch M."/>
            <person name="Goldberg J."/>
            <person name="Griggs A."/>
            <person name="Gujja S."/>
            <person name="Heiman D."/>
            <person name="Howarth C."/>
            <person name="Larson L."/>
            <person name="Lui A."/>
            <person name="MacDonald P.J.P."/>
            <person name="Mehta T."/>
            <person name="Montmayeur A."/>
            <person name="Murphy C."/>
            <person name="Neiman D."/>
            <person name="Pearson M."/>
            <person name="Priest M."/>
            <person name="Roberts A."/>
            <person name="Saif S."/>
            <person name="Shea T."/>
            <person name="Shenoy N."/>
            <person name="Sisk P."/>
            <person name="Stolte C."/>
            <person name="Sykes S."/>
            <person name="Wortman J."/>
            <person name="Nusbaum C."/>
            <person name="Birren B."/>
        </authorList>
    </citation>
    <scope>NUCLEOTIDE SEQUENCE [LARGE SCALE GENOMIC DNA]</scope>
    <source>
        <strain evidence="1">Fo47</strain>
    </source>
</reference>
<dbReference type="EMBL" id="JH717898">
    <property type="protein sequence ID" value="EWZ43616.1"/>
    <property type="molecule type" value="Genomic_DNA"/>
</dbReference>
<dbReference type="HOGENOM" id="CLU_2026827_0_0_1"/>
<gene>
    <name evidence="1" type="ORF">FOZG_04706</name>
</gene>
<dbReference type="VEuPathDB" id="FungiDB:FOZG_04706"/>
<accession>W9KGV6</accession>
<name>W9KGV6_FUSOX</name>
<sequence>MPIEPSLPLSEMLGSKKRCLPWFSFHQVNIGDGSFLDSFSFRVSSSRDLTRSCTSPYLTLSWSSLCASRQNEHRFSNPARTPLFTRPSKPWHVSANALSMTFHCNRIWMNKKDYCRVMLLYT</sequence>
<dbReference type="Proteomes" id="UP000030766">
    <property type="component" value="Unassembled WGS sequence"/>
</dbReference>
<organism evidence="1">
    <name type="scientific">Fusarium oxysporum Fo47</name>
    <dbReference type="NCBI Taxonomy" id="660027"/>
    <lineage>
        <taxon>Eukaryota</taxon>
        <taxon>Fungi</taxon>
        <taxon>Dikarya</taxon>
        <taxon>Ascomycota</taxon>
        <taxon>Pezizomycotina</taxon>
        <taxon>Sordariomycetes</taxon>
        <taxon>Hypocreomycetidae</taxon>
        <taxon>Hypocreales</taxon>
        <taxon>Nectriaceae</taxon>
        <taxon>Fusarium</taxon>
        <taxon>Fusarium oxysporum species complex</taxon>
    </lineage>
</organism>
<evidence type="ECO:0000313" key="1">
    <source>
        <dbReference type="EMBL" id="EWZ43616.1"/>
    </source>
</evidence>
<reference evidence="1" key="2">
    <citation type="submission" date="2012-06" db="EMBL/GenBank/DDBJ databases">
        <title>Annotation of the Genome Sequence of Fusarium oxysporum Fo47.</title>
        <authorList>
            <consortium name="The Broad Institute Genomics Platform"/>
            <person name="Ma L.-J."/>
            <person name="Corby-Kistler H."/>
            <person name="Broz K."/>
            <person name="Gale L.R."/>
            <person name="Jonkers W."/>
            <person name="O'Donnell K."/>
            <person name="Ploetz R."/>
            <person name="Steinberg C."/>
            <person name="Schwartz D.C."/>
            <person name="VanEtten H."/>
            <person name="Zhou S."/>
            <person name="Young S.K."/>
            <person name="Zeng Q."/>
            <person name="Gargeya S."/>
            <person name="Fitzgerald M."/>
            <person name="Abouelleil A."/>
            <person name="Alvarado L."/>
            <person name="Chapman S.B."/>
            <person name="Gainer-Dewar J."/>
            <person name="Goldberg J."/>
            <person name="Griggs A."/>
            <person name="Gujja S."/>
            <person name="Hansen M."/>
            <person name="Howarth C."/>
            <person name="Imamovic A."/>
            <person name="Ireland A."/>
            <person name="Larimer J."/>
            <person name="McCowan C."/>
            <person name="Murphy C."/>
            <person name="Pearson M."/>
            <person name="Poon T.W."/>
            <person name="Priest M."/>
            <person name="Roberts A."/>
            <person name="Saif S."/>
            <person name="Shea T."/>
            <person name="Sykes S."/>
            <person name="Wortman J."/>
            <person name="Nusbaum C."/>
            <person name="Birren B."/>
        </authorList>
    </citation>
    <scope>NUCLEOTIDE SEQUENCE</scope>
    <source>
        <strain evidence="1">Fo47</strain>
    </source>
</reference>
<proteinExistence type="predicted"/>
<dbReference type="AlphaFoldDB" id="W9KGV6"/>
<protein>
    <submittedName>
        <fullName evidence="1">Uncharacterized protein</fullName>
    </submittedName>
</protein>